<evidence type="ECO:0000313" key="2">
    <source>
        <dbReference type="Proteomes" id="UP000823775"/>
    </source>
</evidence>
<evidence type="ECO:0000313" key="1">
    <source>
        <dbReference type="EMBL" id="MCE3052391.1"/>
    </source>
</evidence>
<gene>
    <name evidence="1" type="ORF">HAX54_052499</name>
</gene>
<dbReference type="Proteomes" id="UP000823775">
    <property type="component" value="Unassembled WGS sequence"/>
</dbReference>
<accession>A0ABS8WR57</accession>
<reference evidence="1 2" key="1">
    <citation type="journal article" date="2021" name="BMC Genomics">
        <title>Datura genome reveals duplications of psychoactive alkaloid biosynthetic genes and high mutation rate following tissue culture.</title>
        <authorList>
            <person name="Rajewski A."/>
            <person name="Carter-House D."/>
            <person name="Stajich J."/>
            <person name="Litt A."/>
        </authorList>
    </citation>
    <scope>NUCLEOTIDE SEQUENCE [LARGE SCALE GENOMIC DNA]</scope>
    <source>
        <strain evidence="1">AR-01</strain>
    </source>
</reference>
<sequence>MSTTRGIKGSGGSARGPVRKKLPICSKWSWLGGKNISKAPIPSHLDGKCPCYDSPSVKDSLSLSPPCFAPRAETKTGHDACYENVTTRRETYMVFLEGIRR</sequence>
<comment type="caution">
    <text evidence="1">The sequence shown here is derived from an EMBL/GenBank/DDBJ whole genome shotgun (WGS) entry which is preliminary data.</text>
</comment>
<name>A0ABS8WR57_DATST</name>
<organism evidence="1 2">
    <name type="scientific">Datura stramonium</name>
    <name type="common">Jimsonweed</name>
    <name type="synonym">Common thornapple</name>
    <dbReference type="NCBI Taxonomy" id="4076"/>
    <lineage>
        <taxon>Eukaryota</taxon>
        <taxon>Viridiplantae</taxon>
        <taxon>Streptophyta</taxon>
        <taxon>Embryophyta</taxon>
        <taxon>Tracheophyta</taxon>
        <taxon>Spermatophyta</taxon>
        <taxon>Magnoliopsida</taxon>
        <taxon>eudicotyledons</taxon>
        <taxon>Gunneridae</taxon>
        <taxon>Pentapetalae</taxon>
        <taxon>asterids</taxon>
        <taxon>lamiids</taxon>
        <taxon>Solanales</taxon>
        <taxon>Solanaceae</taxon>
        <taxon>Solanoideae</taxon>
        <taxon>Datureae</taxon>
        <taxon>Datura</taxon>
    </lineage>
</organism>
<proteinExistence type="predicted"/>
<dbReference type="EMBL" id="JACEIK010009531">
    <property type="protein sequence ID" value="MCE3052391.1"/>
    <property type="molecule type" value="Genomic_DNA"/>
</dbReference>
<protein>
    <submittedName>
        <fullName evidence="1">Uncharacterized protein</fullName>
    </submittedName>
</protein>
<keyword evidence="2" id="KW-1185">Reference proteome</keyword>
<feature type="non-terminal residue" evidence="1">
    <location>
        <position position="101"/>
    </location>
</feature>